<dbReference type="InterPro" id="IPR001952">
    <property type="entry name" value="Alkaline_phosphatase"/>
</dbReference>
<evidence type="ECO:0000313" key="3">
    <source>
        <dbReference type="Proteomes" id="UP001302120"/>
    </source>
</evidence>
<keyword evidence="1" id="KW-0597">Phosphoprotein</keyword>
<dbReference type="EC" id="3.1.3.1" evidence="2"/>
<gene>
    <name evidence="2" type="ORF">VB620_18460</name>
</gene>
<dbReference type="EMBL" id="JAYGHG010000039">
    <property type="protein sequence ID" value="MEA5583315.1"/>
    <property type="molecule type" value="Genomic_DNA"/>
</dbReference>
<proteinExistence type="predicted"/>
<organism evidence="2 3">
    <name type="scientific">Nodularia harveyana UHCC-0300</name>
    <dbReference type="NCBI Taxonomy" id="2974287"/>
    <lineage>
        <taxon>Bacteria</taxon>
        <taxon>Bacillati</taxon>
        <taxon>Cyanobacteriota</taxon>
        <taxon>Cyanophyceae</taxon>
        <taxon>Nostocales</taxon>
        <taxon>Nodulariaceae</taxon>
        <taxon>Nodularia</taxon>
    </lineage>
</organism>
<dbReference type="Pfam" id="PF00245">
    <property type="entry name" value="Alk_phosphatase"/>
    <property type="match status" value="2"/>
</dbReference>
<dbReference type="SUPFAM" id="SSF53649">
    <property type="entry name" value="Alkaline phosphatase-like"/>
    <property type="match status" value="1"/>
</dbReference>
<dbReference type="InterPro" id="IPR011049">
    <property type="entry name" value="Serralysin-like_metalloprot_C"/>
</dbReference>
<protein>
    <submittedName>
        <fullName evidence="2">Alkaline phosphatase</fullName>
        <ecNumber evidence="2">3.1.3.1</ecNumber>
    </submittedName>
</protein>
<dbReference type="Proteomes" id="UP001302120">
    <property type="component" value="Unassembled WGS sequence"/>
</dbReference>
<dbReference type="InterPro" id="IPR017850">
    <property type="entry name" value="Alkaline_phosphatase_core_sf"/>
</dbReference>
<dbReference type="PANTHER" id="PTHR11596:SF5">
    <property type="entry name" value="ALKALINE PHOSPHATASE"/>
    <property type="match status" value="1"/>
</dbReference>
<accession>A0ABU5UII5</accession>
<name>A0ABU5UII5_9CYAN</name>
<dbReference type="Gene3D" id="3.40.720.10">
    <property type="entry name" value="Alkaline Phosphatase, subunit A"/>
    <property type="match status" value="1"/>
</dbReference>
<dbReference type="Gene3D" id="2.160.20.160">
    <property type="match status" value="1"/>
</dbReference>
<reference evidence="2 3" key="1">
    <citation type="submission" date="2023-12" db="EMBL/GenBank/DDBJ databases">
        <title>Baltic Sea Cyanobacteria.</title>
        <authorList>
            <person name="Delbaje E."/>
            <person name="Fewer D.P."/>
            <person name="Shishido T.K."/>
        </authorList>
    </citation>
    <scope>NUCLEOTIDE SEQUENCE [LARGE SCALE GENOMIC DNA]</scope>
    <source>
        <strain evidence="2 3">UHCC-0300</strain>
    </source>
</reference>
<dbReference type="PRINTS" id="PR00313">
    <property type="entry name" value="CABNDNGRPT"/>
</dbReference>
<dbReference type="SMART" id="SM00098">
    <property type="entry name" value="alkPPc"/>
    <property type="match status" value="1"/>
</dbReference>
<keyword evidence="3" id="KW-1185">Reference proteome</keyword>
<dbReference type="SUPFAM" id="SSF51120">
    <property type="entry name" value="beta-Roll"/>
    <property type="match status" value="1"/>
</dbReference>
<evidence type="ECO:0000313" key="2">
    <source>
        <dbReference type="EMBL" id="MEA5583315.1"/>
    </source>
</evidence>
<sequence length="832" mass="88645">MAQNVILVIGDGMGWEMSRAGAIHEEIIKELADLGYDVTTGENTSGLTIDELKAIFADRTLADYYTEGQGFGQSYQELLDGYTIVTDANTVIDGNGSNSLIDGSIYSHNTGEGPIRTDENGNPLEFIPKDVSEGGNVPIFNLTKGGATPWDANYYENYGNTTDGFDPEYIKEYYPDSAGTGTAFHTGTKTYVGAIGVDIYEQDVESTIELALDNGFAAGVVSSVPWSHATPAAGIAHTSGRNKTNEERNIDSYWTTSEAIDSEGNERTLYSEDADGTRRYARYGLDEDGNLLDEFGHIVEETDNIFDSAMEVKPSLILGAGHPAYSGNERYITQEDIDLLKAGEYDSEGHDWNFIERQTGVDGGQALIAAANSIDPDNGEHLFGVYSATGQDNLPWRTANSDYSATGTNGYSDNGRLTGDALAADVLENPNVAEMTEAALDFLGQADKGFYLMVEVGDIDWSAHANNMDLMLGTQLDLSDVVRTADTWIKENGGYDETLLMVTADHDHYLTLLNDFPELLANSLLEDGGASITPAYRGDWEENDAYEVGHFWGSNINDGDQWGTHTSRPIPMYYKGSAADVANIKKLEGTGYTVDGKYVPGVSDFIDQVHIAQVADSSLLETPIITAEENLSQLITGSTGGDTLISGVDFDGINDTVFTGAGNDEVDVPFGGSLVGRNRISTGSGTDTIYVGNGDRSFGGSGNDVIDATDATGYRISGGAGMDTFYLGADGRALGGDGDDKFFVQEGGGNLISGGAGADQFWIVTGDLPMTPNTIVDFEMGTDVLGIASQGADFGFDNLTLTGDSIMIGATTVAMLNGVNTTGLTAADFAFM</sequence>
<dbReference type="PANTHER" id="PTHR11596">
    <property type="entry name" value="ALKALINE PHOSPHATASE"/>
    <property type="match status" value="1"/>
</dbReference>
<comment type="caution">
    <text evidence="2">The sequence shown here is derived from an EMBL/GenBank/DDBJ whole genome shotgun (WGS) entry which is preliminary data.</text>
</comment>
<keyword evidence="2" id="KW-0378">Hydrolase</keyword>
<dbReference type="RefSeq" id="WP_323197615.1">
    <property type="nucleotide sequence ID" value="NZ_JAYGHG010000039.1"/>
</dbReference>
<dbReference type="GO" id="GO:0004035">
    <property type="term" value="F:alkaline phosphatase activity"/>
    <property type="evidence" value="ECO:0007669"/>
    <property type="project" value="UniProtKB-EC"/>
</dbReference>
<evidence type="ECO:0000256" key="1">
    <source>
        <dbReference type="ARBA" id="ARBA00022553"/>
    </source>
</evidence>